<gene>
    <name evidence="2" type="ORF">BD310DRAFT_1022809</name>
</gene>
<feature type="region of interest" description="Disordered" evidence="1">
    <location>
        <begin position="1"/>
        <end position="41"/>
    </location>
</feature>
<evidence type="ECO:0000313" key="2">
    <source>
        <dbReference type="EMBL" id="TBU56761.1"/>
    </source>
</evidence>
<evidence type="ECO:0000256" key="1">
    <source>
        <dbReference type="SAM" id="MobiDB-lite"/>
    </source>
</evidence>
<proteinExistence type="predicted"/>
<dbReference type="AlphaFoldDB" id="A0A4Q9PQX7"/>
<feature type="compositionally biased region" description="Basic and acidic residues" evidence="1">
    <location>
        <begin position="1"/>
        <end position="20"/>
    </location>
</feature>
<organism evidence="2 3">
    <name type="scientific">Dichomitus squalens</name>
    <dbReference type="NCBI Taxonomy" id="114155"/>
    <lineage>
        <taxon>Eukaryota</taxon>
        <taxon>Fungi</taxon>
        <taxon>Dikarya</taxon>
        <taxon>Basidiomycota</taxon>
        <taxon>Agaricomycotina</taxon>
        <taxon>Agaricomycetes</taxon>
        <taxon>Polyporales</taxon>
        <taxon>Polyporaceae</taxon>
        <taxon>Dichomitus</taxon>
    </lineage>
</organism>
<dbReference type="EMBL" id="ML145146">
    <property type="protein sequence ID" value="TBU56761.1"/>
    <property type="molecule type" value="Genomic_DNA"/>
</dbReference>
<name>A0A4Q9PQX7_9APHY</name>
<keyword evidence="3" id="KW-1185">Reference proteome</keyword>
<evidence type="ECO:0000313" key="3">
    <source>
        <dbReference type="Proteomes" id="UP000292082"/>
    </source>
</evidence>
<feature type="region of interest" description="Disordered" evidence="1">
    <location>
        <begin position="56"/>
        <end position="98"/>
    </location>
</feature>
<reference evidence="2 3" key="1">
    <citation type="submission" date="2019-01" db="EMBL/GenBank/DDBJ databases">
        <title>Draft genome sequences of three monokaryotic isolates of the white-rot basidiomycete fungus Dichomitus squalens.</title>
        <authorList>
            <consortium name="DOE Joint Genome Institute"/>
            <person name="Lopez S.C."/>
            <person name="Andreopoulos B."/>
            <person name="Pangilinan J."/>
            <person name="Lipzen A."/>
            <person name="Riley R."/>
            <person name="Ahrendt S."/>
            <person name="Ng V."/>
            <person name="Barry K."/>
            <person name="Daum C."/>
            <person name="Grigoriev I.V."/>
            <person name="Hilden K.S."/>
            <person name="Makela M.R."/>
            <person name="de Vries R.P."/>
        </authorList>
    </citation>
    <scope>NUCLEOTIDE SEQUENCE [LARGE SCALE GENOMIC DNA]</scope>
    <source>
        <strain evidence="2 3">CBS 464.89</strain>
    </source>
</reference>
<dbReference type="Proteomes" id="UP000292082">
    <property type="component" value="Unassembled WGS sequence"/>
</dbReference>
<accession>A0A4Q9PQX7</accession>
<protein>
    <submittedName>
        <fullName evidence="2">Uncharacterized protein</fullName>
    </submittedName>
</protein>
<sequence>MGGEGQKRRSRDAQRMDERSGSGVADLAARAGANGRRPTGLSLRFRPWATRSPILAFGAPDALGGGDKVGSKRTRQITRATRSDDEDASGLKWPSTRDSEEVAGMNCDTMCTLGVRTPATRAISKGDHELAAGRKIWTSARAERRRAVRPSTACNVGGDKARSQAVCPTRERAQMYM</sequence>